<dbReference type="PATRIC" id="fig|1349767.4.peg.3352"/>
<gene>
    <name evidence="2" type="ORF">GJA_1675</name>
</gene>
<dbReference type="HOGENOM" id="CLU_281849_0_0_4"/>
<dbReference type="KEGG" id="jag:GJA_1675"/>
<evidence type="ECO:0000313" key="3">
    <source>
        <dbReference type="Proteomes" id="UP000027604"/>
    </source>
</evidence>
<protein>
    <recommendedName>
        <fullName evidence="4">Type III effector protein</fullName>
    </recommendedName>
</protein>
<feature type="compositionally biased region" description="Low complexity" evidence="1">
    <location>
        <begin position="53"/>
        <end position="62"/>
    </location>
</feature>
<keyword evidence="3" id="KW-1185">Reference proteome</keyword>
<feature type="compositionally biased region" description="Low complexity" evidence="1">
    <location>
        <begin position="241"/>
        <end position="252"/>
    </location>
</feature>
<dbReference type="EMBL" id="HG322949">
    <property type="protein sequence ID" value="CDG82313.1"/>
    <property type="molecule type" value="Genomic_DNA"/>
</dbReference>
<evidence type="ECO:0000256" key="1">
    <source>
        <dbReference type="SAM" id="MobiDB-lite"/>
    </source>
</evidence>
<feature type="region of interest" description="Disordered" evidence="1">
    <location>
        <begin position="224"/>
        <end position="269"/>
    </location>
</feature>
<feature type="region of interest" description="Disordered" evidence="1">
    <location>
        <begin position="43"/>
        <end position="73"/>
    </location>
</feature>
<name>W0V4N2_9BURK</name>
<proteinExistence type="predicted"/>
<reference evidence="2 3" key="1">
    <citation type="journal article" date="2015" name="Genome Announc.">
        <title>Genome Sequence of Mushroom Soft-Rot Pathogen Janthinobacterium agaricidamnosum.</title>
        <authorList>
            <person name="Graupner K."/>
            <person name="Lackner G."/>
            <person name="Hertweck C."/>
        </authorList>
    </citation>
    <scope>NUCLEOTIDE SEQUENCE [LARGE SCALE GENOMIC DNA]</scope>
    <source>
        <strain evidence="3">NBRC 102515 / DSM 9628</strain>
    </source>
</reference>
<dbReference type="AlphaFoldDB" id="W0V4N2"/>
<evidence type="ECO:0008006" key="4">
    <source>
        <dbReference type="Google" id="ProtNLM"/>
    </source>
</evidence>
<dbReference type="eggNOG" id="ENOG5033NGE">
    <property type="taxonomic scope" value="Bacteria"/>
</dbReference>
<sequence>MHHSSAQKIMTRAVRDAMRVPSSARVTVASTFSVAGSRLRSPALDTTRSTRLADAPASAGAAPTLKPTGSDFGGKDMKDAIALSVDHLTRTSSDAPAWPLPQFKLRHLSLRRKPAPVAPAPATLAASAAASKLPLIVQNEAAFDAEAARLFKSAQPGAAAAHQRMLALAKRTVASDQQRLSGQFERPLALLQAVSAICGNDVLRAEQVMHILSQGLDITKAEHEQKTAPAPVIAHTPVRLAGDPDAKAAGPEGPKKAPPAPRDSSGDKAAAWRTAQLLATSGGVGFEALLALSPVPVDPAVAASDARRVADWEQATAQAKARTDVDPAEVVLDLKPVTQQARREQSLLLHLQAGASLEQARDSGNDSADATRQAHLTQSAAVKLWRDHGAVGSLSDAEKTAHFDWRQNLREAGPQGNRQLASARLDKSVLWPVRSASMSQNWLSRANPRALFGQKKAPFLALGMGAAGAQLDSDTAERGAFDQALKQAIGGLKDDIAASLTARPGTVPPAQVLQRVNTLAMLENWQGQIAQGLAPESCDFKNTAPQVHQRALELAAGLPPVFRRQLEAEAKAYIQSCKKQPCTLEALEAMGHACLGAPGAEAPPSPYRDGLTSAKAVLAKAQLKPADLSIDAMREFYLSFSKTVRMGPRLRVSSGGVYGVNNTTIPFPASPDVRYRKGRNAVVEYNTGGHAHELGFGVEQIRQRHVGAQGGLSIPAPPVAVGLSTGGNTGADESVFTGVRLRFLRRLNSQDGDLNLHQPKTAQFINSFFDAASALEKEAKGQAPKTPPGSLWKSLLVDRYFDDPDFSVSWQDHRSQQTKVTTSKSVSTSAFAMGVSVTHGHEENPHIGLMRSDTSGATARSLVTVGSAGRDFVRTAVGVTPPGFVRLPLLSAEATLNETGKLATVRTIEEHGRLLPNLIYKDVTYQEFGPYQQAINHPKNRPAWEALLGGKEKVDEHLQQVEQEFAANQRPAIRWRLRADAVKLIDASREAIVFAQAALRNAPSDQVREEKKAEIAGLKTLIAGLLSGDPTLAGMDDGHGGKINQAELVGSWNLEEVSKERGVSPVNWMLSAGATLKVAADRELTWQGVSTKTLNQQTAALNHRTPPAQA</sequence>
<evidence type="ECO:0000313" key="2">
    <source>
        <dbReference type="EMBL" id="CDG82313.1"/>
    </source>
</evidence>
<organism evidence="2 3">
    <name type="scientific">Janthinobacterium agaricidamnosum NBRC 102515 = DSM 9628</name>
    <dbReference type="NCBI Taxonomy" id="1349767"/>
    <lineage>
        <taxon>Bacteria</taxon>
        <taxon>Pseudomonadati</taxon>
        <taxon>Pseudomonadota</taxon>
        <taxon>Betaproteobacteria</taxon>
        <taxon>Burkholderiales</taxon>
        <taxon>Oxalobacteraceae</taxon>
        <taxon>Janthinobacterium</taxon>
    </lineage>
</organism>
<accession>W0V4N2</accession>
<dbReference type="Proteomes" id="UP000027604">
    <property type="component" value="Chromosome I"/>
</dbReference>